<dbReference type="GO" id="GO:0006259">
    <property type="term" value="P:DNA metabolic process"/>
    <property type="evidence" value="ECO:0007669"/>
    <property type="project" value="UniProtKB-ARBA"/>
</dbReference>
<dbReference type="InterPro" id="IPR011335">
    <property type="entry name" value="Restrct_endonuc-II-like"/>
</dbReference>
<dbReference type="Proteomes" id="UP000628736">
    <property type="component" value="Unassembled WGS sequence"/>
</dbReference>
<gene>
    <name evidence="2" type="ORF">H8S11_09655</name>
</gene>
<dbReference type="GO" id="GO:0004518">
    <property type="term" value="F:nuclease activity"/>
    <property type="evidence" value="ECO:0007669"/>
    <property type="project" value="InterPro"/>
</dbReference>
<dbReference type="AlphaFoldDB" id="A0A8J6JBE5"/>
<organism evidence="2 3">
    <name type="scientific">Flintibacter hominis</name>
    <dbReference type="NCBI Taxonomy" id="2763048"/>
    <lineage>
        <taxon>Bacteria</taxon>
        <taxon>Bacillati</taxon>
        <taxon>Bacillota</taxon>
        <taxon>Clostridia</taxon>
        <taxon>Eubacteriales</taxon>
        <taxon>Flintibacter</taxon>
    </lineage>
</organism>
<reference evidence="2" key="1">
    <citation type="submission" date="2020-08" db="EMBL/GenBank/DDBJ databases">
        <title>Genome public.</title>
        <authorList>
            <person name="Liu C."/>
            <person name="Sun Q."/>
        </authorList>
    </citation>
    <scope>NUCLEOTIDE SEQUENCE</scope>
    <source>
        <strain evidence="2">NSJ-23</strain>
    </source>
</reference>
<sequence>MEQIEAPIERVALSFGDYSVKCDTLDLRDQVAIERKMDLTELAHCYCQDRKRFVREFKRAKEAGAKLYLLVENGSLDEAYSGHYRARVHPASLTASMLAWLARYNCQILFCKEENSGRVIHDVLYRELKERLEEMPDEEEI</sequence>
<dbReference type="Pfam" id="PF02732">
    <property type="entry name" value="ERCC4"/>
    <property type="match status" value="1"/>
</dbReference>
<proteinExistence type="predicted"/>
<protein>
    <submittedName>
        <fullName evidence="2">ERCC4 domain-containing protein</fullName>
    </submittedName>
</protein>
<dbReference type="GO" id="GO:0003677">
    <property type="term" value="F:DNA binding"/>
    <property type="evidence" value="ECO:0007669"/>
    <property type="project" value="InterPro"/>
</dbReference>
<name>A0A8J6JBE5_9FIRM</name>
<keyword evidence="3" id="KW-1185">Reference proteome</keyword>
<dbReference type="InterPro" id="IPR006166">
    <property type="entry name" value="ERCC4_domain"/>
</dbReference>
<dbReference type="EMBL" id="JACOPO010000006">
    <property type="protein sequence ID" value="MBC5723078.1"/>
    <property type="molecule type" value="Genomic_DNA"/>
</dbReference>
<accession>A0A8J6JBE5</accession>
<dbReference type="Gene3D" id="3.40.50.10130">
    <property type="match status" value="1"/>
</dbReference>
<dbReference type="SUPFAM" id="SSF52980">
    <property type="entry name" value="Restriction endonuclease-like"/>
    <property type="match status" value="1"/>
</dbReference>
<comment type="caution">
    <text evidence="2">The sequence shown here is derived from an EMBL/GenBank/DDBJ whole genome shotgun (WGS) entry which is preliminary data.</text>
</comment>
<evidence type="ECO:0000259" key="1">
    <source>
        <dbReference type="Pfam" id="PF02732"/>
    </source>
</evidence>
<feature type="domain" description="ERCC4" evidence="1">
    <location>
        <begin position="5"/>
        <end position="115"/>
    </location>
</feature>
<evidence type="ECO:0000313" key="3">
    <source>
        <dbReference type="Proteomes" id="UP000628736"/>
    </source>
</evidence>
<evidence type="ECO:0000313" key="2">
    <source>
        <dbReference type="EMBL" id="MBC5723078.1"/>
    </source>
</evidence>